<keyword evidence="8" id="KW-0812">Transmembrane</keyword>
<keyword evidence="10" id="KW-1185">Reference proteome</keyword>
<dbReference type="PANTHER" id="PTHR46206:SF10">
    <property type="entry name" value="CYTOCHROME P450 MONOOXYGENASE AUSI"/>
    <property type="match status" value="1"/>
</dbReference>
<reference evidence="9" key="2">
    <citation type="journal article" date="2023" name="IMA Fungus">
        <title>Comparative genomic study of the Penicillium genus elucidates a diverse pangenome and 15 lateral gene transfer events.</title>
        <authorList>
            <person name="Petersen C."/>
            <person name="Sorensen T."/>
            <person name="Nielsen M.R."/>
            <person name="Sondergaard T.E."/>
            <person name="Sorensen J.L."/>
            <person name="Fitzpatrick D.A."/>
            <person name="Frisvad J.C."/>
            <person name="Nielsen K.L."/>
        </authorList>
    </citation>
    <scope>NUCLEOTIDE SEQUENCE</scope>
    <source>
        <strain evidence="9">IBT 26290</strain>
    </source>
</reference>
<dbReference type="Pfam" id="PF00067">
    <property type="entry name" value="p450"/>
    <property type="match status" value="1"/>
</dbReference>
<evidence type="ECO:0000256" key="2">
    <source>
        <dbReference type="ARBA" id="ARBA00010617"/>
    </source>
</evidence>
<dbReference type="PRINTS" id="PR00465">
    <property type="entry name" value="EP450IV"/>
</dbReference>
<proteinExistence type="inferred from homology"/>
<dbReference type="InterPro" id="IPR001128">
    <property type="entry name" value="Cyt_P450"/>
</dbReference>
<dbReference type="OrthoDB" id="1844152at2759"/>
<dbReference type="GO" id="GO:0004497">
    <property type="term" value="F:monooxygenase activity"/>
    <property type="evidence" value="ECO:0007669"/>
    <property type="project" value="UniProtKB-KW"/>
</dbReference>
<feature type="transmembrane region" description="Helical" evidence="8">
    <location>
        <begin position="12"/>
        <end position="33"/>
    </location>
</feature>
<comment type="similarity">
    <text evidence="2 7">Belongs to the cytochrome P450 family.</text>
</comment>
<dbReference type="Proteomes" id="UP001149163">
    <property type="component" value="Unassembled WGS sequence"/>
</dbReference>
<name>A0A9W9IGN6_9EURO</name>
<dbReference type="AlphaFoldDB" id="A0A9W9IGN6"/>
<keyword evidence="5 6" id="KW-0408">Iron</keyword>
<evidence type="ECO:0000313" key="10">
    <source>
        <dbReference type="Proteomes" id="UP001149163"/>
    </source>
</evidence>
<dbReference type="PANTHER" id="PTHR46206">
    <property type="entry name" value="CYTOCHROME P450"/>
    <property type="match status" value="1"/>
</dbReference>
<evidence type="ECO:0000256" key="7">
    <source>
        <dbReference type="RuleBase" id="RU000461"/>
    </source>
</evidence>
<accession>A0A9W9IGN6</accession>
<evidence type="ECO:0000256" key="6">
    <source>
        <dbReference type="PIRSR" id="PIRSR602403-1"/>
    </source>
</evidence>
<comment type="caution">
    <text evidence="9">The sequence shown here is derived from an EMBL/GenBank/DDBJ whole genome shotgun (WGS) entry which is preliminary data.</text>
</comment>
<sequence>MVLTSIYEVFPANLGVVYLLAIPIFAWVLLNILSGSPLYDFPAVNGKQKYEVLLTNARRRFQTQAAALIKSGFSASKNAFCMITDNGPILVLSNKYAKELRNDDRLSLSKFTANEFHSKIPGFEPFNVATVEGQLMLNAIKQQLQQALDCLVVPLSAETSDALSKNWTDNPEWRELILKPSILQIVAQLSSKVFTGDDLCRNPEWHRITITYTTHVYEATQALFLWPKRLRPTIARFLPACQKLRTQIEQARAMISAVLAKRKSEKDAAGRLSDAIDWVEESCEGRPYDAAITQLLLSFAAIHSTADMMTQVLYDICGREELLSEMRQEIISVIQDQGWTRKGLFNLKLMDSVLKEKHAHRANIASFMSVSMGRVSEDTIHLSHGVTIPKGAAVMVSSDSMWDPNEYPEPHSFDGHRFLRLRQSPEQEKYAQLVSSTPNHMGFGYGKHACPGRFFAANEVKIALCHMLLKYDFRLTDNRPPHIVSLGFNLFTDPMAKISLRRRKEEIQLP</sequence>
<protein>
    <submittedName>
        <fullName evidence="9">Cytochrome P450</fullName>
    </submittedName>
</protein>
<organism evidence="9 10">
    <name type="scientific">Penicillium canariense</name>
    <dbReference type="NCBI Taxonomy" id="189055"/>
    <lineage>
        <taxon>Eukaryota</taxon>
        <taxon>Fungi</taxon>
        <taxon>Dikarya</taxon>
        <taxon>Ascomycota</taxon>
        <taxon>Pezizomycotina</taxon>
        <taxon>Eurotiomycetes</taxon>
        <taxon>Eurotiomycetidae</taxon>
        <taxon>Eurotiales</taxon>
        <taxon>Aspergillaceae</taxon>
        <taxon>Penicillium</taxon>
    </lineage>
</organism>
<evidence type="ECO:0000256" key="8">
    <source>
        <dbReference type="SAM" id="Phobius"/>
    </source>
</evidence>
<evidence type="ECO:0000256" key="3">
    <source>
        <dbReference type="ARBA" id="ARBA00022723"/>
    </source>
</evidence>
<evidence type="ECO:0000313" key="9">
    <source>
        <dbReference type="EMBL" id="KAJ5175585.1"/>
    </source>
</evidence>
<dbReference type="InterPro" id="IPR036396">
    <property type="entry name" value="Cyt_P450_sf"/>
</dbReference>
<dbReference type="SUPFAM" id="SSF48264">
    <property type="entry name" value="Cytochrome P450"/>
    <property type="match status" value="1"/>
</dbReference>
<keyword evidence="6 7" id="KW-0349">Heme</keyword>
<dbReference type="GO" id="GO:0016705">
    <property type="term" value="F:oxidoreductase activity, acting on paired donors, with incorporation or reduction of molecular oxygen"/>
    <property type="evidence" value="ECO:0007669"/>
    <property type="project" value="InterPro"/>
</dbReference>
<evidence type="ECO:0000256" key="4">
    <source>
        <dbReference type="ARBA" id="ARBA00023002"/>
    </source>
</evidence>
<comment type="cofactor">
    <cofactor evidence="1 6">
        <name>heme</name>
        <dbReference type="ChEBI" id="CHEBI:30413"/>
    </cofactor>
</comment>
<dbReference type="InterPro" id="IPR017972">
    <property type="entry name" value="Cyt_P450_CS"/>
</dbReference>
<dbReference type="CDD" id="cd11041">
    <property type="entry name" value="CYP503A1-like"/>
    <property type="match status" value="1"/>
</dbReference>
<dbReference type="GO" id="GO:0020037">
    <property type="term" value="F:heme binding"/>
    <property type="evidence" value="ECO:0007669"/>
    <property type="project" value="InterPro"/>
</dbReference>
<keyword evidence="4 7" id="KW-0560">Oxidoreductase</keyword>
<keyword evidence="3 6" id="KW-0479">Metal-binding</keyword>
<dbReference type="RefSeq" id="XP_056547193.1">
    <property type="nucleotide sequence ID" value="XM_056683587.1"/>
</dbReference>
<dbReference type="GO" id="GO:0005506">
    <property type="term" value="F:iron ion binding"/>
    <property type="evidence" value="ECO:0007669"/>
    <property type="project" value="InterPro"/>
</dbReference>
<dbReference type="Gene3D" id="1.10.630.10">
    <property type="entry name" value="Cytochrome P450"/>
    <property type="match status" value="1"/>
</dbReference>
<dbReference type="GO" id="GO:0043386">
    <property type="term" value="P:mycotoxin biosynthetic process"/>
    <property type="evidence" value="ECO:0007669"/>
    <property type="project" value="UniProtKB-ARBA"/>
</dbReference>
<dbReference type="EMBL" id="JAPQKN010000001">
    <property type="protein sequence ID" value="KAJ5175585.1"/>
    <property type="molecule type" value="Genomic_DNA"/>
</dbReference>
<reference evidence="9" key="1">
    <citation type="submission" date="2022-11" db="EMBL/GenBank/DDBJ databases">
        <authorList>
            <person name="Petersen C."/>
        </authorList>
    </citation>
    <scope>NUCLEOTIDE SEQUENCE</scope>
    <source>
        <strain evidence="9">IBT 26290</strain>
    </source>
</reference>
<feature type="binding site" description="axial binding residue" evidence="6">
    <location>
        <position position="450"/>
    </location>
    <ligand>
        <name>heme</name>
        <dbReference type="ChEBI" id="CHEBI:30413"/>
    </ligand>
    <ligandPart>
        <name>Fe</name>
        <dbReference type="ChEBI" id="CHEBI:18248"/>
    </ligandPart>
</feature>
<keyword evidence="7" id="KW-0503">Monooxygenase</keyword>
<dbReference type="InterPro" id="IPR002403">
    <property type="entry name" value="Cyt_P450_E_grp-IV"/>
</dbReference>
<gene>
    <name evidence="9" type="ORF">N7482_001462</name>
</gene>
<keyword evidence="8" id="KW-0472">Membrane</keyword>
<evidence type="ECO:0000256" key="5">
    <source>
        <dbReference type="ARBA" id="ARBA00023004"/>
    </source>
</evidence>
<dbReference type="PROSITE" id="PS00086">
    <property type="entry name" value="CYTOCHROME_P450"/>
    <property type="match status" value="1"/>
</dbReference>
<evidence type="ECO:0000256" key="1">
    <source>
        <dbReference type="ARBA" id="ARBA00001971"/>
    </source>
</evidence>
<keyword evidence="8" id="KW-1133">Transmembrane helix</keyword>
<dbReference type="GeneID" id="81422763"/>